<evidence type="ECO:0000313" key="1">
    <source>
        <dbReference type="EMBL" id="CAI6376579.1"/>
    </source>
</evidence>
<protein>
    <submittedName>
        <fullName evidence="1">Uncharacterized protein</fullName>
    </submittedName>
</protein>
<dbReference type="Proteomes" id="UP001160148">
    <property type="component" value="Unassembled WGS sequence"/>
</dbReference>
<accession>A0AAV0Y6J7</accession>
<reference evidence="1 2" key="1">
    <citation type="submission" date="2023-01" db="EMBL/GenBank/DDBJ databases">
        <authorList>
            <person name="Whitehead M."/>
        </authorList>
    </citation>
    <scope>NUCLEOTIDE SEQUENCE [LARGE SCALE GENOMIC DNA]</scope>
</reference>
<sequence length="163" mass="18937">MKKKTKEKKKRVATIQEDTERNANGIIDEVINNNLNFDDDLLLNLSVCSNESDLLNETERGDIELELQENLERSEHQIGDWLLIKYYVGKRKKTVGTVHEIKNQIYKMRFLKFKNESKNSTSVIAPNNDDIDKIDENNIIICRLPEPSIGRSGEMVFQYHLAK</sequence>
<gene>
    <name evidence="1" type="ORF">MEUPH1_LOCUS29931</name>
</gene>
<proteinExistence type="predicted"/>
<comment type="caution">
    <text evidence="1">The sequence shown here is derived from an EMBL/GenBank/DDBJ whole genome shotgun (WGS) entry which is preliminary data.</text>
</comment>
<keyword evidence="2" id="KW-1185">Reference proteome</keyword>
<dbReference type="AlphaFoldDB" id="A0AAV0Y6J7"/>
<dbReference type="EMBL" id="CARXXK010001515">
    <property type="protein sequence ID" value="CAI6376579.1"/>
    <property type="molecule type" value="Genomic_DNA"/>
</dbReference>
<evidence type="ECO:0000313" key="2">
    <source>
        <dbReference type="Proteomes" id="UP001160148"/>
    </source>
</evidence>
<name>A0AAV0Y6J7_9HEMI</name>
<organism evidence="1 2">
    <name type="scientific">Macrosiphum euphorbiae</name>
    <name type="common">potato aphid</name>
    <dbReference type="NCBI Taxonomy" id="13131"/>
    <lineage>
        <taxon>Eukaryota</taxon>
        <taxon>Metazoa</taxon>
        <taxon>Ecdysozoa</taxon>
        <taxon>Arthropoda</taxon>
        <taxon>Hexapoda</taxon>
        <taxon>Insecta</taxon>
        <taxon>Pterygota</taxon>
        <taxon>Neoptera</taxon>
        <taxon>Paraneoptera</taxon>
        <taxon>Hemiptera</taxon>
        <taxon>Sternorrhyncha</taxon>
        <taxon>Aphidomorpha</taxon>
        <taxon>Aphidoidea</taxon>
        <taxon>Aphididae</taxon>
        <taxon>Macrosiphini</taxon>
        <taxon>Macrosiphum</taxon>
    </lineage>
</organism>